<sequence length="296" mass="33709">MATTRSDEILQRMRRIEEEIDIWVKIHSLPANEKTLIMQQVQHALEHDKDSFDLARLHTFLINRIEYIQGNSNEDEIEKLEDGLRSVGKMQPRKMTKEQKVEQWMSINVIPDNLKHEIMPYVRAKLQDNDDVDLLTMLSILPRKLATSVKKQLCFPVLKKVPMLQDLADDVVEIICGYLKPVIYPINSYIIQQGEPLDLMFFITEGIAWTYTASNCGEISISSSSSLVKGDFYGDEELLKWTLNCTSLSNIPISTTNAKAHTKVEALALMAKDLRNLVSTSPGSSSSPKRIQVKME</sequence>
<name>A0AA88AI69_FICCA</name>
<keyword evidence="5" id="KW-1185">Reference proteome</keyword>
<evidence type="ECO:0000256" key="1">
    <source>
        <dbReference type="ARBA" id="ARBA00023286"/>
    </source>
</evidence>
<dbReference type="InterPro" id="IPR000595">
    <property type="entry name" value="cNMP-bd_dom"/>
</dbReference>
<dbReference type="CDD" id="cd00038">
    <property type="entry name" value="CAP_ED"/>
    <property type="match status" value="1"/>
</dbReference>
<gene>
    <name evidence="4" type="ORF">TIFTF001_013633</name>
</gene>
<evidence type="ECO:0000256" key="2">
    <source>
        <dbReference type="ARBA" id="ARBA00023303"/>
    </source>
</evidence>
<dbReference type="SMART" id="SM00100">
    <property type="entry name" value="cNMP"/>
    <property type="match status" value="1"/>
</dbReference>
<dbReference type="InterPro" id="IPR014710">
    <property type="entry name" value="RmlC-like_jellyroll"/>
</dbReference>
<keyword evidence="1" id="KW-1071">Ligand-gated ion channel</keyword>
<evidence type="ECO:0000259" key="3">
    <source>
        <dbReference type="PROSITE" id="PS50042"/>
    </source>
</evidence>
<keyword evidence="2" id="KW-0407">Ion channel</keyword>
<accession>A0AA88AI69</accession>
<reference evidence="4" key="1">
    <citation type="submission" date="2023-07" db="EMBL/GenBank/DDBJ databases">
        <title>draft genome sequence of fig (Ficus carica).</title>
        <authorList>
            <person name="Takahashi T."/>
            <person name="Nishimura K."/>
        </authorList>
    </citation>
    <scope>NUCLEOTIDE SEQUENCE</scope>
</reference>
<dbReference type="EMBL" id="BTGU01000018">
    <property type="protein sequence ID" value="GMN44431.1"/>
    <property type="molecule type" value="Genomic_DNA"/>
</dbReference>
<protein>
    <recommendedName>
        <fullName evidence="3">Cyclic nucleotide-binding domain-containing protein</fullName>
    </recommendedName>
</protein>
<feature type="domain" description="Cyclic nucleotide-binding" evidence="3">
    <location>
        <begin position="163"/>
        <end position="251"/>
    </location>
</feature>
<evidence type="ECO:0000313" key="5">
    <source>
        <dbReference type="Proteomes" id="UP001187192"/>
    </source>
</evidence>
<dbReference type="PANTHER" id="PTHR45651:SF68">
    <property type="entry name" value="ION TRANSPORT DOMAIN-CONTAINING PROTEIN"/>
    <property type="match status" value="1"/>
</dbReference>
<keyword evidence="1" id="KW-0813">Transport</keyword>
<dbReference type="PANTHER" id="PTHR45651">
    <property type="entry name" value="CYCLIC NUCLEOTIDE-GATED ION CHANNEL 15-RELATED-RELATED"/>
    <property type="match status" value="1"/>
</dbReference>
<dbReference type="AlphaFoldDB" id="A0AA88AI69"/>
<dbReference type="Pfam" id="PF00027">
    <property type="entry name" value="cNMP_binding"/>
    <property type="match status" value="1"/>
</dbReference>
<keyword evidence="1" id="KW-0406">Ion transport</keyword>
<dbReference type="Proteomes" id="UP001187192">
    <property type="component" value="Unassembled WGS sequence"/>
</dbReference>
<dbReference type="InterPro" id="IPR018490">
    <property type="entry name" value="cNMP-bd_dom_sf"/>
</dbReference>
<evidence type="ECO:0000313" key="4">
    <source>
        <dbReference type="EMBL" id="GMN44431.1"/>
    </source>
</evidence>
<dbReference type="PROSITE" id="PS50042">
    <property type="entry name" value="CNMP_BINDING_3"/>
    <property type="match status" value="1"/>
</dbReference>
<proteinExistence type="predicted"/>
<dbReference type="Gene3D" id="2.60.120.10">
    <property type="entry name" value="Jelly Rolls"/>
    <property type="match status" value="1"/>
</dbReference>
<dbReference type="SUPFAM" id="SSF51206">
    <property type="entry name" value="cAMP-binding domain-like"/>
    <property type="match status" value="1"/>
</dbReference>
<dbReference type="GO" id="GO:0016020">
    <property type="term" value="C:membrane"/>
    <property type="evidence" value="ECO:0007669"/>
    <property type="project" value="UniProtKB-SubCell"/>
</dbReference>
<dbReference type="GO" id="GO:0034220">
    <property type="term" value="P:monoatomic ion transmembrane transport"/>
    <property type="evidence" value="ECO:0007669"/>
    <property type="project" value="UniProtKB-KW"/>
</dbReference>
<organism evidence="4 5">
    <name type="scientific">Ficus carica</name>
    <name type="common">Common fig</name>
    <dbReference type="NCBI Taxonomy" id="3494"/>
    <lineage>
        <taxon>Eukaryota</taxon>
        <taxon>Viridiplantae</taxon>
        <taxon>Streptophyta</taxon>
        <taxon>Embryophyta</taxon>
        <taxon>Tracheophyta</taxon>
        <taxon>Spermatophyta</taxon>
        <taxon>Magnoliopsida</taxon>
        <taxon>eudicotyledons</taxon>
        <taxon>Gunneridae</taxon>
        <taxon>Pentapetalae</taxon>
        <taxon>rosids</taxon>
        <taxon>fabids</taxon>
        <taxon>Rosales</taxon>
        <taxon>Moraceae</taxon>
        <taxon>Ficeae</taxon>
        <taxon>Ficus</taxon>
    </lineage>
</organism>
<comment type="caution">
    <text evidence="4">The sequence shown here is derived from an EMBL/GenBank/DDBJ whole genome shotgun (WGS) entry which is preliminary data.</text>
</comment>